<dbReference type="AlphaFoldDB" id="A0A0K6GNW7"/>
<proteinExistence type="predicted"/>
<accession>A0A0K6GNW7</accession>
<feature type="transmembrane region" description="Helical" evidence="1">
    <location>
        <begin position="164"/>
        <end position="191"/>
    </location>
</feature>
<dbReference type="PIRSF" id="PIRSF033101">
    <property type="entry name" value="UCP033101"/>
    <property type="match status" value="1"/>
</dbReference>
<protein>
    <submittedName>
        <fullName evidence="2">Uncharacterized membrane protein YhfC</fullName>
    </submittedName>
</protein>
<organism evidence="2 3">
    <name type="scientific">Anoxybacillus suryakundensis</name>
    <dbReference type="NCBI Taxonomy" id="1325335"/>
    <lineage>
        <taxon>Bacteria</taxon>
        <taxon>Bacillati</taxon>
        <taxon>Bacillota</taxon>
        <taxon>Bacilli</taxon>
        <taxon>Bacillales</taxon>
        <taxon>Anoxybacillaceae</taxon>
        <taxon>Anoxybacillus</taxon>
    </lineage>
</organism>
<keyword evidence="3" id="KW-1185">Reference proteome</keyword>
<feature type="transmembrane region" description="Helical" evidence="1">
    <location>
        <begin position="224"/>
        <end position="242"/>
    </location>
</feature>
<gene>
    <name evidence="2" type="ORF">Ga0061060_10998</name>
</gene>
<dbReference type="Proteomes" id="UP000182738">
    <property type="component" value="Unassembled WGS sequence"/>
</dbReference>
<keyword evidence="1" id="KW-1133">Transmembrane helix</keyword>
<keyword evidence="1" id="KW-0812">Transmembrane</keyword>
<evidence type="ECO:0000256" key="1">
    <source>
        <dbReference type="SAM" id="Phobius"/>
    </source>
</evidence>
<sequence>MFGMSIQLLISLFVPLALIIYGRKKGWLSWKAFGVGLLIFILFSQVLEKTLHFLVIDPSGTSLKGTNNVWAFVAYGALAAGVFEEIGRYIGFRFMLKNHRTYGDGLSFGLGHGGIEAVLIGAFSAVNMMVISHLMQTGQFEQVASSLPATQVDMIQSMLNQPDWMYVLGGIERIFAIAIHVALSLLVLYGVRNGQFRYVVYAMLTHALIDVVPALYQVKVISNIWVVESILALIAIASFVFIRRMNEKFH</sequence>
<keyword evidence="1" id="KW-0472">Membrane</keyword>
<evidence type="ECO:0000313" key="2">
    <source>
        <dbReference type="EMBL" id="CUA80419.1"/>
    </source>
</evidence>
<dbReference type="Pfam" id="PF10086">
    <property type="entry name" value="YhfC"/>
    <property type="match status" value="1"/>
</dbReference>
<dbReference type="STRING" id="1325335.GCA_001418025_01731"/>
<dbReference type="InterPro" id="IPR011397">
    <property type="entry name" value="YhfC"/>
</dbReference>
<feature type="transmembrane region" description="Helical" evidence="1">
    <location>
        <begin position="198"/>
        <end position="218"/>
    </location>
</feature>
<evidence type="ECO:0000313" key="3">
    <source>
        <dbReference type="Proteomes" id="UP000182738"/>
    </source>
</evidence>
<feature type="transmembrane region" description="Helical" evidence="1">
    <location>
        <begin position="28"/>
        <end position="47"/>
    </location>
</feature>
<feature type="transmembrane region" description="Helical" evidence="1">
    <location>
        <begin position="67"/>
        <end position="87"/>
    </location>
</feature>
<reference evidence="3" key="1">
    <citation type="submission" date="2015-08" db="EMBL/GenBank/DDBJ databases">
        <authorList>
            <person name="Varghese N."/>
        </authorList>
    </citation>
    <scope>NUCLEOTIDE SEQUENCE [LARGE SCALE GENOMIC DNA]</scope>
    <source>
        <strain evidence="3">DSM 27374</strain>
    </source>
</reference>
<dbReference type="EMBL" id="CYGZ01000009">
    <property type="protein sequence ID" value="CUA80419.1"/>
    <property type="molecule type" value="Genomic_DNA"/>
</dbReference>
<feature type="transmembrane region" description="Helical" evidence="1">
    <location>
        <begin position="6"/>
        <end position="21"/>
    </location>
</feature>
<name>A0A0K6GNW7_9BACL</name>
<feature type="transmembrane region" description="Helical" evidence="1">
    <location>
        <begin position="108"/>
        <end position="131"/>
    </location>
</feature>